<dbReference type="EMBL" id="JAGDFM010000001">
    <property type="protein sequence ID" value="KAG7393980.1"/>
    <property type="molecule type" value="Genomic_DNA"/>
</dbReference>
<dbReference type="GO" id="GO:0016020">
    <property type="term" value="C:membrane"/>
    <property type="evidence" value="ECO:0007669"/>
    <property type="project" value="InterPro"/>
</dbReference>
<evidence type="ECO:0000313" key="6">
    <source>
        <dbReference type="Proteomes" id="UP000694044"/>
    </source>
</evidence>
<feature type="domain" description="Peptidase S54 rhomboid" evidence="4">
    <location>
        <begin position="80"/>
        <end position="222"/>
    </location>
</feature>
<accession>A0A8T1WQ53</accession>
<keyword evidence="6" id="KW-1185">Reference proteome</keyword>
<gene>
    <name evidence="5" type="primary">RHBDD1_2</name>
    <name evidence="5" type="ORF">PHYPSEUDO_000157</name>
</gene>
<dbReference type="PANTHER" id="PTHR43066:SF1">
    <property type="entry name" value="RHOMBOID PROTEIN 2"/>
    <property type="match status" value="1"/>
</dbReference>
<comment type="similarity">
    <text evidence="1">Belongs to the peptidase S54 family.</text>
</comment>
<dbReference type="Proteomes" id="UP000694044">
    <property type="component" value="Unassembled WGS sequence"/>
</dbReference>
<evidence type="ECO:0000259" key="4">
    <source>
        <dbReference type="Pfam" id="PF01694"/>
    </source>
</evidence>
<evidence type="ECO:0000256" key="1">
    <source>
        <dbReference type="ARBA" id="ARBA00009045"/>
    </source>
</evidence>
<protein>
    <submittedName>
        <fullName evidence="5">Rhomboid- protein 4</fullName>
    </submittedName>
</protein>
<reference evidence="5" key="1">
    <citation type="submission" date="2021-02" db="EMBL/GenBank/DDBJ databases">
        <authorList>
            <person name="Palmer J.M."/>
        </authorList>
    </citation>
    <scope>NUCLEOTIDE SEQUENCE</scope>
    <source>
        <strain evidence="5">SCRP734</strain>
    </source>
</reference>
<dbReference type="OrthoDB" id="10257275at2759"/>
<organism evidence="5 6">
    <name type="scientific">Phytophthora pseudosyringae</name>
    <dbReference type="NCBI Taxonomy" id="221518"/>
    <lineage>
        <taxon>Eukaryota</taxon>
        <taxon>Sar</taxon>
        <taxon>Stramenopiles</taxon>
        <taxon>Oomycota</taxon>
        <taxon>Peronosporomycetes</taxon>
        <taxon>Peronosporales</taxon>
        <taxon>Peronosporaceae</taxon>
        <taxon>Phytophthora</taxon>
    </lineage>
</organism>
<dbReference type="GO" id="GO:0004252">
    <property type="term" value="F:serine-type endopeptidase activity"/>
    <property type="evidence" value="ECO:0007669"/>
    <property type="project" value="InterPro"/>
</dbReference>
<name>A0A8T1WQ53_9STRA</name>
<evidence type="ECO:0000313" key="5">
    <source>
        <dbReference type="EMBL" id="KAG7393980.1"/>
    </source>
</evidence>
<keyword evidence="3" id="KW-0472">Membrane</keyword>
<comment type="caution">
    <text evidence="5">The sequence shown here is derived from an EMBL/GenBank/DDBJ whole genome shotgun (WGS) entry which is preliminary data.</text>
</comment>
<dbReference type="AlphaFoldDB" id="A0A8T1WQ53"/>
<feature type="transmembrane region" description="Helical" evidence="3">
    <location>
        <begin position="191"/>
        <end position="221"/>
    </location>
</feature>
<evidence type="ECO:0000256" key="3">
    <source>
        <dbReference type="SAM" id="Phobius"/>
    </source>
</evidence>
<evidence type="ECO:0000256" key="2">
    <source>
        <dbReference type="SAM" id="MobiDB-lite"/>
    </source>
</evidence>
<dbReference type="FunFam" id="1.20.1540.10:FF:000008">
    <property type="entry name" value="RHOMBOID-like protein 13"/>
    <property type="match status" value="1"/>
</dbReference>
<sequence>MFGPNVGRRGRGMGPNAGRNGQGIALMLMLVRQIQQLERKPPVTLGLMALMYGLHFQKQQTPELFAPYSLCPDRVLSTWDLKRIVVSGLVHVDDWHLYHNMISFLWKGYNLEYKLGSVRFLLTVSYLLVLCHVLVVVVALVLATGFQLPGPLHQCSVGFSGVLFALKVLLNHNSPAFSSVYGFRVPTKYAAWLELVVIHFLVPRSSFMGHMCGILAGYIFVYSPTMQSALTSGASALSRWVKAVVGPVSNQHDTDRRAASPRSPTFSFETDEELARRFQEEEYRSQRAPQSQPGQPAPENISPRELRRRRMARFGNAQ</sequence>
<proteinExistence type="inferred from homology"/>
<keyword evidence="3" id="KW-0812">Transmembrane</keyword>
<dbReference type="PANTHER" id="PTHR43066">
    <property type="entry name" value="RHOMBOID-RELATED PROTEIN"/>
    <property type="match status" value="1"/>
</dbReference>
<dbReference type="InterPro" id="IPR022764">
    <property type="entry name" value="Peptidase_S54_rhomboid_dom"/>
</dbReference>
<feature type="compositionally biased region" description="Basic and acidic residues" evidence="2">
    <location>
        <begin position="273"/>
        <end position="285"/>
    </location>
</feature>
<keyword evidence="3" id="KW-1133">Transmembrane helix</keyword>
<dbReference type="Pfam" id="PF01694">
    <property type="entry name" value="Rhomboid"/>
    <property type="match status" value="1"/>
</dbReference>
<feature type="transmembrane region" description="Helical" evidence="3">
    <location>
        <begin position="120"/>
        <end position="145"/>
    </location>
</feature>
<feature type="region of interest" description="Disordered" evidence="2">
    <location>
        <begin position="251"/>
        <end position="318"/>
    </location>
</feature>